<comment type="similarity">
    <text evidence="1 4">Belongs to the class-II DAHP synthase family.</text>
</comment>
<feature type="binding site" evidence="3">
    <location>
        <position position="235"/>
    </location>
    <ligand>
        <name>phosphoenolpyruvate</name>
        <dbReference type="ChEBI" id="CHEBI:58702"/>
    </ligand>
</feature>
<comment type="caution">
    <text evidence="5">The sequence shown here is derived from an EMBL/GenBank/DDBJ whole genome shotgun (WGS) entry which is preliminary data.</text>
</comment>
<evidence type="ECO:0000256" key="4">
    <source>
        <dbReference type="RuleBase" id="RU363071"/>
    </source>
</evidence>
<keyword evidence="3" id="KW-0104">Cadmium</keyword>
<feature type="binding site" evidence="3">
    <location>
        <begin position="212"/>
        <end position="213"/>
    </location>
    <ligand>
        <name>phosphoenolpyruvate</name>
        <dbReference type="ChEBI" id="CHEBI:58702"/>
    </ligand>
</feature>
<feature type="binding site" evidence="3">
    <location>
        <position position="266"/>
    </location>
    <ligand>
        <name>phosphoenolpyruvate</name>
        <dbReference type="ChEBI" id="CHEBI:58702"/>
    </ligand>
</feature>
<dbReference type="PANTHER" id="PTHR21337:SF0">
    <property type="entry name" value="PHOSPHO-2-DEHYDRO-3-DEOXYHEPTONATE ALDOLASE"/>
    <property type="match status" value="1"/>
</dbReference>
<dbReference type="SUPFAM" id="SSF51569">
    <property type="entry name" value="Aldolase"/>
    <property type="match status" value="1"/>
</dbReference>
<evidence type="ECO:0000256" key="3">
    <source>
        <dbReference type="PIRSR" id="PIRSR602480-1"/>
    </source>
</evidence>
<dbReference type="Proteomes" id="UP001180845">
    <property type="component" value="Unassembled WGS sequence"/>
</dbReference>
<dbReference type="InterPro" id="IPR002480">
    <property type="entry name" value="DAHP_synth_2"/>
</dbReference>
<feature type="binding site" evidence="3">
    <location>
        <position position="61"/>
    </location>
    <ligand>
        <name>Mn(2+)</name>
        <dbReference type="ChEBI" id="CHEBI:29035"/>
    </ligand>
</feature>
<feature type="binding site" evidence="3">
    <location>
        <position position="369"/>
    </location>
    <ligand>
        <name>Mn(2+)</name>
        <dbReference type="ChEBI" id="CHEBI:29035"/>
    </ligand>
</feature>
<dbReference type="Gene3D" id="3.20.20.70">
    <property type="entry name" value="Aldolase class I"/>
    <property type="match status" value="1"/>
</dbReference>
<feature type="binding site" evidence="3">
    <location>
        <position position="298"/>
    </location>
    <ligand>
        <name>Mn(2+)</name>
        <dbReference type="ChEBI" id="CHEBI:29035"/>
    </ligand>
</feature>
<dbReference type="GO" id="GO:0003849">
    <property type="term" value="F:3-deoxy-7-phosphoheptulonate synthase activity"/>
    <property type="evidence" value="ECO:0007669"/>
    <property type="project" value="UniProtKB-EC"/>
</dbReference>
<dbReference type="InterPro" id="IPR013785">
    <property type="entry name" value="Aldolase_TIM"/>
</dbReference>
<dbReference type="GO" id="GO:0009073">
    <property type="term" value="P:aromatic amino acid family biosynthetic process"/>
    <property type="evidence" value="ECO:0007669"/>
    <property type="project" value="UniProtKB-KW"/>
</dbReference>
<comment type="cofactor">
    <cofactor evidence="3">
        <name>Mn(2+)</name>
        <dbReference type="ChEBI" id="CHEBI:29035"/>
    </cofactor>
    <cofactor evidence="3">
        <name>Co(2+)</name>
        <dbReference type="ChEBI" id="CHEBI:48828"/>
    </cofactor>
    <cofactor evidence="3">
        <name>Cd(2+)</name>
        <dbReference type="ChEBI" id="CHEBI:48775"/>
    </cofactor>
    <text evidence="3">Binds 1 divalent cation per subunit. The enzyme is active with manganese, cobalt or cadmium ions.</text>
</comment>
<evidence type="ECO:0000256" key="2">
    <source>
        <dbReference type="ARBA" id="ARBA00022679"/>
    </source>
</evidence>
<proteinExistence type="inferred from homology"/>
<dbReference type="AlphaFoldDB" id="A0AAE4CNE7"/>
<protein>
    <recommendedName>
        <fullName evidence="4">Phospho-2-dehydro-3-deoxyheptonate aldolase</fullName>
        <ecNumber evidence="4">2.5.1.54</ecNumber>
    </recommendedName>
</protein>
<comment type="catalytic activity">
    <reaction evidence="4">
        <text>D-erythrose 4-phosphate + phosphoenolpyruvate + H2O = 7-phospho-2-dehydro-3-deoxy-D-arabino-heptonate + phosphate</text>
        <dbReference type="Rhea" id="RHEA:14717"/>
        <dbReference type="ChEBI" id="CHEBI:15377"/>
        <dbReference type="ChEBI" id="CHEBI:16897"/>
        <dbReference type="ChEBI" id="CHEBI:43474"/>
        <dbReference type="ChEBI" id="CHEBI:58394"/>
        <dbReference type="ChEBI" id="CHEBI:58702"/>
        <dbReference type="EC" id="2.5.1.54"/>
    </reaction>
</comment>
<evidence type="ECO:0000313" key="5">
    <source>
        <dbReference type="EMBL" id="MDR7301962.1"/>
    </source>
</evidence>
<keyword evidence="3" id="KW-0170">Cobalt</keyword>
<dbReference type="EC" id="2.5.1.54" evidence="4"/>
<reference evidence="5" key="1">
    <citation type="submission" date="2023-07" db="EMBL/GenBank/DDBJ databases">
        <title>Sequencing the genomes of 1000 actinobacteria strains.</title>
        <authorList>
            <person name="Klenk H.-P."/>
        </authorList>
    </citation>
    <scope>NUCLEOTIDE SEQUENCE</scope>
    <source>
        <strain evidence="5">DSM 45977</strain>
    </source>
</reference>
<evidence type="ECO:0000313" key="6">
    <source>
        <dbReference type="Proteomes" id="UP001180845"/>
    </source>
</evidence>
<organism evidence="5 6">
    <name type="scientific">Haloactinomyces albus</name>
    <dbReference type="NCBI Taxonomy" id="1352928"/>
    <lineage>
        <taxon>Bacteria</taxon>
        <taxon>Bacillati</taxon>
        <taxon>Actinomycetota</taxon>
        <taxon>Actinomycetes</taxon>
        <taxon>Actinopolysporales</taxon>
        <taxon>Actinopolysporaceae</taxon>
        <taxon>Haloactinomyces</taxon>
    </lineage>
</organism>
<keyword evidence="4" id="KW-0028">Amino-acid biosynthesis</keyword>
<keyword evidence="4" id="KW-0057">Aromatic amino acid biosynthesis</keyword>
<evidence type="ECO:0000256" key="1">
    <source>
        <dbReference type="ARBA" id="ARBA00008911"/>
    </source>
</evidence>
<dbReference type="PANTHER" id="PTHR21337">
    <property type="entry name" value="PHOSPHO-2-DEHYDRO-3-DEOXYHEPTONATE ALDOLASE 1, 2"/>
    <property type="match status" value="1"/>
</dbReference>
<keyword evidence="2 4" id="KW-0808">Transferase</keyword>
<name>A0AAE4CNE7_9ACTN</name>
<gene>
    <name evidence="5" type="ORF">JOF55_002143</name>
</gene>
<sequence>MWENLPAEQQPTWRGHPGWSAATTRLAGEQPLVTLSEAEALRARLSRVEAGREQLLQIGDCAENFGECTAPHMAEKLATLDSLSDALRQRTALDVVRVGRFGGQFAKPRSSDTEWHEGVELPVFRGHLVNSETPTAAARHHDPRRMVWAYEASAKTMEWLRQHRHRRDSLVPDGPWSSHEALVMDYESNLVRTDSATGVRYLGSTHLPWIGERTRQPDAAQVRLLAAVANPIGCKIGPSATPADVVRLCEVLDPDRLPGRLTMICRMGRDAVEQTLPPVVDAVNESGHRVVWLVDPMHGNTTKTADGVKTRYLDDISTEALAAKAVLRTHGSHPAGLHLEVAADEVTECVGGPIEGEQDLYRHYTTLCDPRLNPEQAHLLLEQWASC</sequence>
<keyword evidence="6" id="KW-1185">Reference proteome</keyword>
<feature type="binding site" evidence="3">
    <location>
        <position position="100"/>
    </location>
    <ligand>
        <name>phosphoenolpyruvate</name>
        <dbReference type="ChEBI" id="CHEBI:58702"/>
    </ligand>
</feature>
<dbReference type="EMBL" id="JAVDXW010000001">
    <property type="protein sequence ID" value="MDR7301962.1"/>
    <property type="molecule type" value="Genomic_DNA"/>
</dbReference>
<feature type="binding site" evidence="3">
    <location>
        <position position="340"/>
    </location>
    <ligand>
        <name>Mn(2+)</name>
        <dbReference type="ChEBI" id="CHEBI:29035"/>
    </ligand>
</feature>
<keyword evidence="3" id="KW-0464">Manganese</keyword>
<accession>A0AAE4CNE7</accession>
<comment type="pathway">
    <text evidence="4">Metabolic intermediate biosynthesis; chorismate biosynthesis; chorismate from D-erythrose 4-phosphate and phosphoenolpyruvate: step 1/7.</text>
</comment>
<dbReference type="Pfam" id="PF01474">
    <property type="entry name" value="DAHP_synth_2"/>
    <property type="match status" value="2"/>
</dbReference>
<dbReference type="GO" id="GO:0008652">
    <property type="term" value="P:amino acid biosynthetic process"/>
    <property type="evidence" value="ECO:0007669"/>
    <property type="project" value="UniProtKB-KW"/>
</dbReference>